<dbReference type="EMBL" id="KN834843">
    <property type="protein sequence ID" value="KIK52443.1"/>
    <property type="molecule type" value="Genomic_DNA"/>
</dbReference>
<evidence type="ECO:0000256" key="1">
    <source>
        <dbReference type="SAM" id="SignalP"/>
    </source>
</evidence>
<dbReference type="Proteomes" id="UP000053593">
    <property type="component" value="Unassembled WGS sequence"/>
</dbReference>
<evidence type="ECO:0000313" key="2">
    <source>
        <dbReference type="EMBL" id="KIK52443.1"/>
    </source>
</evidence>
<sequence length="153" mass="16829">MRLSFSTSILFLALAGGTIAGPALEGRARLPIHASWIKPKHVDKTELTATTGEVIKADYASYLVEKAVKDNAERMGLTADNWIWSGFFDPGPKAPNYPGLQLYKEKPVVEARIWNAPKGKFPTTGSLNMKALTIMVDPRDPKNVFITDGKKEL</sequence>
<keyword evidence="3" id="KW-1185">Reference proteome</keyword>
<accession>A0A0D0CC17</accession>
<name>A0A0D0CC17_9AGAR</name>
<keyword evidence="1" id="KW-0732">Signal</keyword>
<organism evidence="2 3">
    <name type="scientific">Collybiopsis luxurians FD-317 M1</name>
    <dbReference type="NCBI Taxonomy" id="944289"/>
    <lineage>
        <taxon>Eukaryota</taxon>
        <taxon>Fungi</taxon>
        <taxon>Dikarya</taxon>
        <taxon>Basidiomycota</taxon>
        <taxon>Agaricomycotina</taxon>
        <taxon>Agaricomycetes</taxon>
        <taxon>Agaricomycetidae</taxon>
        <taxon>Agaricales</taxon>
        <taxon>Marasmiineae</taxon>
        <taxon>Omphalotaceae</taxon>
        <taxon>Collybiopsis</taxon>
        <taxon>Collybiopsis luxurians</taxon>
    </lineage>
</organism>
<dbReference type="AlphaFoldDB" id="A0A0D0CC17"/>
<feature type="chain" id="PRO_5002208268" evidence="1">
    <location>
        <begin position="21"/>
        <end position="153"/>
    </location>
</feature>
<evidence type="ECO:0000313" key="3">
    <source>
        <dbReference type="Proteomes" id="UP000053593"/>
    </source>
</evidence>
<reference evidence="2 3" key="1">
    <citation type="submission" date="2014-04" db="EMBL/GenBank/DDBJ databases">
        <title>Evolutionary Origins and Diversification of the Mycorrhizal Mutualists.</title>
        <authorList>
            <consortium name="DOE Joint Genome Institute"/>
            <consortium name="Mycorrhizal Genomics Consortium"/>
            <person name="Kohler A."/>
            <person name="Kuo A."/>
            <person name="Nagy L.G."/>
            <person name="Floudas D."/>
            <person name="Copeland A."/>
            <person name="Barry K.W."/>
            <person name="Cichocki N."/>
            <person name="Veneault-Fourrey C."/>
            <person name="LaButti K."/>
            <person name="Lindquist E.A."/>
            <person name="Lipzen A."/>
            <person name="Lundell T."/>
            <person name="Morin E."/>
            <person name="Murat C."/>
            <person name="Riley R."/>
            <person name="Ohm R."/>
            <person name="Sun H."/>
            <person name="Tunlid A."/>
            <person name="Henrissat B."/>
            <person name="Grigoriev I.V."/>
            <person name="Hibbett D.S."/>
            <person name="Martin F."/>
        </authorList>
    </citation>
    <scope>NUCLEOTIDE SEQUENCE [LARGE SCALE GENOMIC DNA]</scope>
    <source>
        <strain evidence="2 3">FD-317 M1</strain>
    </source>
</reference>
<proteinExistence type="predicted"/>
<protein>
    <submittedName>
        <fullName evidence="2">Uncharacterized protein</fullName>
    </submittedName>
</protein>
<dbReference type="HOGENOM" id="CLU_1713500_0_0_1"/>
<gene>
    <name evidence="2" type="ORF">GYMLUDRAFT_251264</name>
</gene>
<feature type="signal peptide" evidence="1">
    <location>
        <begin position="1"/>
        <end position="20"/>
    </location>
</feature>